<keyword evidence="2" id="KW-1185">Reference proteome</keyword>
<evidence type="ECO:0000313" key="1">
    <source>
        <dbReference type="EMBL" id="VDM70541.1"/>
    </source>
</evidence>
<sequence length="79" mass="8723">MVRHLSEHPLFERLTKEEEEADPVVPLLFERYSRFLGVYQSALQLSGLGGGTIPALSQGSMVKVQSLYGNAVFLSSILN</sequence>
<gene>
    <name evidence="1" type="ORF">SVUK_LOCUS5539</name>
</gene>
<name>A0A3P7IB97_STRVU</name>
<dbReference type="EMBL" id="UYYB01016519">
    <property type="protein sequence ID" value="VDM70541.1"/>
    <property type="molecule type" value="Genomic_DNA"/>
</dbReference>
<proteinExistence type="predicted"/>
<reference evidence="1 2" key="1">
    <citation type="submission" date="2018-11" db="EMBL/GenBank/DDBJ databases">
        <authorList>
            <consortium name="Pathogen Informatics"/>
        </authorList>
    </citation>
    <scope>NUCLEOTIDE SEQUENCE [LARGE SCALE GENOMIC DNA]</scope>
</reference>
<organism evidence="1 2">
    <name type="scientific">Strongylus vulgaris</name>
    <name type="common">Blood worm</name>
    <dbReference type="NCBI Taxonomy" id="40348"/>
    <lineage>
        <taxon>Eukaryota</taxon>
        <taxon>Metazoa</taxon>
        <taxon>Ecdysozoa</taxon>
        <taxon>Nematoda</taxon>
        <taxon>Chromadorea</taxon>
        <taxon>Rhabditida</taxon>
        <taxon>Rhabditina</taxon>
        <taxon>Rhabditomorpha</taxon>
        <taxon>Strongyloidea</taxon>
        <taxon>Strongylidae</taxon>
        <taxon>Strongylus</taxon>
    </lineage>
</organism>
<evidence type="ECO:0000313" key="2">
    <source>
        <dbReference type="Proteomes" id="UP000270094"/>
    </source>
</evidence>
<accession>A0A3P7IB97</accession>
<dbReference type="AlphaFoldDB" id="A0A3P7IB97"/>
<dbReference type="Proteomes" id="UP000270094">
    <property type="component" value="Unassembled WGS sequence"/>
</dbReference>
<protein>
    <submittedName>
        <fullName evidence="1">Uncharacterized protein</fullName>
    </submittedName>
</protein>